<dbReference type="InterPro" id="IPR013783">
    <property type="entry name" value="Ig-like_fold"/>
</dbReference>
<dbReference type="InterPro" id="IPR050199">
    <property type="entry name" value="IgHV"/>
</dbReference>
<sequence length="633" mass="69140">MESLVLLLCLVVAPCCVLSQVQLKESGPGVVKPSETLTLTCTVSGFSLTSYDVHWVRQAPGNGLEWIGVIWASGNTKHPREGLPGLTTSDLPKSRCPSEVSLNPNTIGTEAGKSSVQESPRPETPRCSRQVSPELDTENLESQSPGEETEVIDTSPGETHRILVYIQPGLAATIGNNITESLAEFRPLWSVQAARPHSFTKPFLHIFLGSQPVYGSFFLGTSTTHTSTPSVLSLGGDIMTASFENSSSFEGFCDKDQDVWCLDNKQLFTTDWVAEEGVPYTVSPQLELEEAMMLFELKKDSKLLVNATPCIAEHPKVPCPPEDTSIGHRAAGRRLKLHCANCHAFRAKASAEPMVPGAPSTMASHPAQTAIQQNLSSKEALEELDEENEAGNTGETGKISPGLGLQDFDLLSVSSRGSYGKVLLVQLEQSDRMYAMKAVKKDLIHTDRQGLEPGDMTSTFCGAPNYLAPEIIRGEEYGFSVDWWTLGVLLYEMMVGESPFRLVEGSDNPDQNANKNLLEVILERTIHLSPYLSIKAASVLKSFLNRDPVERASGYAFTDYYIDWVRQGPGQGLEWIGGIDPEDGYTEYAQKFQDRVSLTADTSSSTAYMELSGLKSEDTAVYYCARHSVVTTS</sequence>
<dbReference type="Gene3D" id="3.10.20.90">
    <property type="entry name" value="Phosphatidylinositol 3-kinase Catalytic Subunit, Chain A, domain 1"/>
    <property type="match status" value="1"/>
</dbReference>
<feature type="signal peptide" evidence="5">
    <location>
        <begin position="1"/>
        <end position="19"/>
    </location>
</feature>
<evidence type="ECO:0000259" key="7">
    <source>
        <dbReference type="PROSITE" id="PS50835"/>
    </source>
</evidence>
<dbReference type="GO" id="GO:0019814">
    <property type="term" value="C:immunoglobulin complex"/>
    <property type="evidence" value="ECO:0007669"/>
    <property type="project" value="UniProtKB-KW"/>
</dbReference>
<dbReference type="GO" id="GO:0002250">
    <property type="term" value="P:adaptive immune response"/>
    <property type="evidence" value="ECO:0007669"/>
    <property type="project" value="UniProtKB-KW"/>
</dbReference>
<feature type="domain" description="Protein kinase" evidence="6">
    <location>
        <begin position="203"/>
        <end position="565"/>
    </location>
</feature>
<feature type="domain" description="Ig-like" evidence="7">
    <location>
        <begin position="14"/>
        <end position="58"/>
    </location>
</feature>
<dbReference type="Gene3D" id="2.60.40.10">
    <property type="entry name" value="Immunoglobulins"/>
    <property type="match status" value="2"/>
</dbReference>
<organism evidence="8 9">
    <name type="scientific">Fukomys damarensis</name>
    <name type="common">Damaraland mole rat</name>
    <name type="synonym">Cryptomys damarensis</name>
    <dbReference type="NCBI Taxonomy" id="885580"/>
    <lineage>
        <taxon>Eukaryota</taxon>
        <taxon>Metazoa</taxon>
        <taxon>Chordata</taxon>
        <taxon>Craniata</taxon>
        <taxon>Vertebrata</taxon>
        <taxon>Euteleostomi</taxon>
        <taxon>Mammalia</taxon>
        <taxon>Eutheria</taxon>
        <taxon>Euarchontoglires</taxon>
        <taxon>Glires</taxon>
        <taxon>Rodentia</taxon>
        <taxon>Hystricomorpha</taxon>
        <taxon>Bathyergidae</taxon>
        <taxon>Fukomys</taxon>
    </lineage>
</organism>
<keyword evidence="5" id="KW-0732">Signal</keyword>
<evidence type="ECO:0000256" key="5">
    <source>
        <dbReference type="SAM" id="SignalP"/>
    </source>
</evidence>
<dbReference type="PROSITE" id="PS50011">
    <property type="entry name" value="PROTEIN_KINASE_DOM"/>
    <property type="match status" value="1"/>
</dbReference>
<dbReference type="GO" id="GO:0005576">
    <property type="term" value="C:extracellular region"/>
    <property type="evidence" value="ECO:0007669"/>
    <property type="project" value="UniProtKB-ARBA"/>
</dbReference>
<evidence type="ECO:0000256" key="4">
    <source>
        <dbReference type="SAM" id="MobiDB-lite"/>
    </source>
</evidence>
<dbReference type="Gene3D" id="3.30.200.20">
    <property type="entry name" value="Phosphorylase Kinase, domain 1"/>
    <property type="match status" value="1"/>
</dbReference>
<dbReference type="GO" id="GO:0004672">
    <property type="term" value="F:protein kinase activity"/>
    <property type="evidence" value="ECO:0007669"/>
    <property type="project" value="InterPro"/>
</dbReference>
<proteinExistence type="predicted"/>
<evidence type="ECO:0000256" key="1">
    <source>
        <dbReference type="ARBA" id="ARBA00022859"/>
    </source>
</evidence>
<dbReference type="InterPro" id="IPR000719">
    <property type="entry name" value="Prot_kinase_dom"/>
</dbReference>
<keyword evidence="8" id="KW-0418">Kinase</keyword>
<dbReference type="InterPro" id="IPR013106">
    <property type="entry name" value="Ig_V-set"/>
</dbReference>
<gene>
    <name evidence="8" type="ORF">H920_20327</name>
</gene>
<dbReference type="SUPFAM" id="SSF48726">
    <property type="entry name" value="Immunoglobulin"/>
    <property type="match status" value="2"/>
</dbReference>
<dbReference type="SMART" id="SM00220">
    <property type="entry name" value="S_TKc"/>
    <property type="match status" value="1"/>
</dbReference>
<keyword evidence="8" id="KW-0808">Transferase</keyword>
<reference evidence="8 9" key="1">
    <citation type="submission" date="2013-11" db="EMBL/GenBank/DDBJ databases">
        <title>The Damaraland mole rat (Fukomys damarensis) genome and evolution of African mole rats.</title>
        <authorList>
            <person name="Gladyshev V.N."/>
            <person name="Fang X."/>
        </authorList>
    </citation>
    <scope>NUCLEOTIDE SEQUENCE [LARGE SCALE GENOMIC DNA]</scope>
    <source>
        <tissue evidence="8">Liver</tissue>
    </source>
</reference>
<feature type="chain" id="PRO_5001871034" evidence="5">
    <location>
        <begin position="20"/>
        <end position="633"/>
    </location>
</feature>
<dbReference type="Pfam" id="PF07686">
    <property type="entry name" value="V-set"/>
    <property type="match status" value="1"/>
</dbReference>
<dbReference type="SMART" id="SM00406">
    <property type="entry name" value="IGv"/>
    <property type="match status" value="2"/>
</dbReference>
<dbReference type="Pfam" id="PF00069">
    <property type="entry name" value="Pkinase"/>
    <property type="match status" value="1"/>
</dbReference>
<dbReference type="InterPro" id="IPR007110">
    <property type="entry name" value="Ig-like_dom"/>
</dbReference>
<accession>A0A091CMN6</accession>
<dbReference type="Gene3D" id="1.10.510.10">
    <property type="entry name" value="Transferase(Phosphotransferase) domain 1"/>
    <property type="match status" value="1"/>
</dbReference>
<keyword evidence="9" id="KW-1185">Reference proteome</keyword>
<dbReference type="AlphaFoldDB" id="A0A091CMN6"/>
<dbReference type="PANTHER" id="PTHR23266">
    <property type="entry name" value="IMMUNOGLOBULIN HEAVY CHAIN"/>
    <property type="match status" value="1"/>
</dbReference>
<keyword evidence="3" id="KW-1280">Immunoglobulin</keyword>
<evidence type="ECO:0000313" key="8">
    <source>
        <dbReference type="EMBL" id="KFO18285.1"/>
    </source>
</evidence>
<dbReference type="InterPro" id="IPR036179">
    <property type="entry name" value="Ig-like_dom_sf"/>
</dbReference>
<keyword evidence="1" id="KW-0391">Immunity</keyword>
<protein>
    <submittedName>
        <fullName evidence="8">Protein kinase C iota type</fullName>
    </submittedName>
</protein>
<dbReference type="EMBL" id="KN125459">
    <property type="protein sequence ID" value="KFO18285.1"/>
    <property type="molecule type" value="Genomic_DNA"/>
</dbReference>
<feature type="compositionally biased region" description="Polar residues" evidence="4">
    <location>
        <begin position="100"/>
        <end position="118"/>
    </location>
</feature>
<dbReference type="PROSITE" id="PS50835">
    <property type="entry name" value="IG_LIKE"/>
    <property type="match status" value="1"/>
</dbReference>
<evidence type="ECO:0000256" key="2">
    <source>
        <dbReference type="ARBA" id="ARBA00023130"/>
    </source>
</evidence>
<dbReference type="GO" id="GO:0005524">
    <property type="term" value="F:ATP binding"/>
    <property type="evidence" value="ECO:0007669"/>
    <property type="project" value="InterPro"/>
</dbReference>
<keyword evidence="2" id="KW-1064">Adaptive immunity</keyword>
<dbReference type="SUPFAM" id="SSF54277">
    <property type="entry name" value="CAD &amp; PB1 domains"/>
    <property type="match status" value="1"/>
</dbReference>
<dbReference type="SUPFAM" id="SSF56112">
    <property type="entry name" value="Protein kinase-like (PK-like)"/>
    <property type="match status" value="1"/>
</dbReference>
<name>A0A091CMN6_FUKDA</name>
<dbReference type="Proteomes" id="UP000028990">
    <property type="component" value="Unassembled WGS sequence"/>
</dbReference>
<evidence type="ECO:0000313" key="9">
    <source>
        <dbReference type="Proteomes" id="UP000028990"/>
    </source>
</evidence>
<dbReference type="InterPro" id="IPR011009">
    <property type="entry name" value="Kinase-like_dom_sf"/>
</dbReference>
<evidence type="ECO:0000256" key="3">
    <source>
        <dbReference type="ARBA" id="ARBA00043265"/>
    </source>
</evidence>
<evidence type="ECO:0000259" key="6">
    <source>
        <dbReference type="PROSITE" id="PS50011"/>
    </source>
</evidence>
<feature type="region of interest" description="Disordered" evidence="4">
    <location>
        <begin position="78"/>
        <end position="156"/>
    </location>
</feature>